<dbReference type="GO" id="GO:0005886">
    <property type="term" value="C:plasma membrane"/>
    <property type="evidence" value="ECO:0007669"/>
    <property type="project" value="UniProtKB-SubCell"/>
</dbReference>
<dbReference type="PANTHER" id="PTHR30250:SF11">
    <property type="entry name" value="O-ANTIGEN TRANSPORTER-RELATED"/>
    <property type="match status" value="1"/>
</dbReference>
<sequence>MKIKASDFFLSDNQQFSIVGGILSKIKQSRALLLRFFKGQLLIQFFNLLNGFLLLRWLDIEEQAIFSLSFGMQSLINQLSDLGFSGSIIALAGRDYDNKQILGQIIKSAKYFRKLLFFGSVTVGLILVPVFTKTKFSNPYVLWLNLIPILAAVYWEANLSIYGTPLIIHKDMKKYYKPQIVVAIFKLFINYLLFLSHHISSFSILILNALAMLYIGNEYKKYSDKYYQKDVAFEKTKDKMFKYILPLIPSLIFNAFFAQIQVFIISLFGKVRNIAEVAALGKLSQIFMLLGAFNMMIVEPMIAKSNHAELFKRYMLICVMAFSIAGLLTLSSYLFPGIYLLALGSKYAALSKQLIWVIGAAALAFVQGTLWTMHSARKWVFWWGSAFYILMIVCCQVLGITMFDISTTMGVLQLSFLTAVGILIVQISIGVVGFRKDGYEFSIS</sequence>
<keyword evidence="3 6" id="KW-0812">Transmembrane</keyword>
<evidence type="ECO:0000256" key="6">
    <source>
        <dbReference type="SAM" id="Phobius"/>
    </source>
</evidence>
<comment type="subcellular location">
    <subcellularLocation>
        <location evidence="1">Cell membrane</location>
        <topology evidence="1">Multi-pass membrane protein</topology>
    </subcellularLocation>
</comment>
<evidence type="ECO:0000256" key="4">
    <source>
        <dbReference type="ARBA" id="ARBA00022989"/>
    </source>
</evidence>
<comment type="caution">
    <text evidence="7">The sequence shown here is derived from an EMBL/GenBank/DDBJ whole genome shotgun (WGS) entry which is preliminary data.</text>
</comment>
<evidence type="ECO:0000256" key="2">
    <source>
        <dbReference type="ARBA" id="ARBA00022475"/>
    </source>
</evidence>
<dbReference type="RefSeq" id="WP_166583850.1">
    <property type="nucleotide sequence ID" value="NZ_WWEO01000027.1"/>
</dbReference>
<evidence type="ECO:0008006" key="9">
    <source>
        <dbReference type="Google" id="ProtNLM"/>
    </source>
</evidence>
<feature type="transmembrane region" description="Helical" evidence="6">
    <location>
        <begin position="175"/>
        <end position="193"/>
    </location>
</feature>
<dbReference type="PANTHER" id="PTHR30250">
    <property type="entry name" value="PST FAMILY PREDICTED COLANIC ACID TRANSPORTER"/>
    <property type="match status" value="1"/>
</dbReference>
<organism evidence="7 8">
    <name type="scientific">Mucilaginibacter agri</name>
    <dbReference type="NCBI Taxonomy" id="2695265"/>
    <lineage>
        <taxon>Bacteria</taxon>
        <taxon>Pseudomonadati</taxon>
        <taxon>Bacteroidota</taxon>
        <taxon>Sphingobacteriia</taxon>
        <taxon>Sphingobacteriales</taxon>
        <taxon>Sphingobacteriaceae</taxon>
        <taxon>Mucilaginibacter</taxon>
    </lineage>
</organism>
<feature type="transmembrane region" description="Helical" evidence="6">
    <location>
        <begin position="354"/>
        <end position="373"/>
    </location>
</feature>
<evidence type="ECO:0000313" key="7">
    <source>
        <dbReference type="EMBL" id="NCD67811.1"/>
    </source>
</evidence>
<evidence type="ECO:0000256" key="5">
    <source>
        <dbReference type="ARBA" id="ARBA00023136"/>
    </source>
</evidence>
<protein>
    <recommendedName>
        <fullName evidence="9">Membrane protein involved in the export of O-antigen and teichoic acid</fullName>
    </recommendedName>
</protein>
<feature type="transmembrane region" description="Helical" evidence="6">
    <location>
        <begin position="414"/>
        <end position="434"/>
    </location>
</feature>
<keyword evidence="8" id="KW-1185">Reference proteome</keyword>
<dbReference type="Proteomes" id="UP000638732">
    <property type="component" value="Unassembled WGS sequence"/>
</dbReference>
<feature type="transmembrane region" description="Helical" evidence="6">
    <location>
        <begin position="115"/>
        <end position="134"/>
    </location>
</feature>
<evidence type="ECO:0000256" key="1">
    <source>
        <dbReference type="ARBA" id="ARBA00004651"/>
    </source>
</evidence>
<proteinExistence type="predicted"/>
<accession>A0A966DS00</accession>
<keyword evidence="4 6" id="KW-1133">Transmembrane helix</keyword>
<feature type="transmembrane region" description="Helical" evidence="6">
    <location>
        <begin position="199"/>
        <end position="216"/>
    </location>
</feature>
<dbReference type="InterPro" id="IPR050833">
    <property type="entry name" value="Poly_Biosynth_Transport"/>
</dbReference>
<feature type="transmembrane region" description="Helical" evidence="6">
    <location>
        <begin position="380"/>
        <end position="402"/>
    </location>
</feature>
<dbReference type="AlphaFoldDB" id="A0A966DS00"/>
<evidence type="ECO:0000313" key="8">
    <source>
        <dbReference type="Proteomes" id="UP000638732"/>
    </source>
</evidence>
<reference evidence="7" key="1">
    <citation type="submission" date="2020-01" db="EMBL/GenBank/DDBJ databases">
        <authorList>
            <person name="Seo Y.L."/>
        </authorList>
    </citation>
    <scope>NUCLEOTIDE SEQUENCE</scope>
    <source>
        <strain evidence="7">R11</strain>
    </source>
</reference>
<name>A0A966DS00_9SPHI</name>
<dbReference type="EMBL" id="WWEO01000027">
    <property type="protein sequence ID" value="NCD67811.1"/>
    <property type="molecule type" value="Genomic_DNA"/>
</dbReference>
<keyword evidence="5 6" id="KW-0472">Membrane</keyword>
<feature type="transmembrane region" description="Helical" evidence="6">
    <location>
        <begin position="314"/>
        <end position="342"/>
    </location>
</feature>
<feature type="transmembrane region" description="Helical" evidence="6">
    <location>
        <begin position="140"/>
        <end position="163"/>
    </location>
</feature>
<feature type="transmembrane region" description="Helical" evidence="6">
    <location>
        <begin position="283"/>
        <end position="302"/>
    </location>
</feature>
<reference evidence="7" key="2">
    <citation type="submission" date="2020-10" db="EMBL/GenBank/DDBJ databases">
        <title>Mucilaginibacter sp. nov., isolated from soil.</title>
        <authorList>
            <person name="Jeon C.O."/>
        </authorList>
    </citation>
    <scope>NUCLEOTIDE SEQUENCE</scope>
    <source>
        <strain evidence="7">R11</strain>
    </source>
</reference>
<evidence type="ECO:0000256" key="3">
    <source>
        <dbReference type="ARBA" id="ARBA00022692"/>
    </source>
</evidence>
<keyword evidence="2" id="KW-1003">Cell membrane</keyword>
<gene>
    <name evidence="7" type="ORF">GSY63_00410</name>
</gene>
<feature type="transmembrane region" description="Helical" evidence="6">
    <location>
        <begin position="243"/>
        <end position="268"/>
    </location>
</feature>